<protein>
    <submittedName>
        <fullName evidence="2">Uncharacterized protein</fullName>
    </submittedName>
</protein>
<keyword evidence="1" id="KW-0732">Signal</keyword>
<comment type="caution">
    <text evidence="2">The sequence shown here is derived from an EMBL/GenBank/DDBJ whole genome shotgun (WGS) entry which is preliminary data.</text>
</comment>
<dbReference type="AlphaFoldDB" id="A0A9P3FX63"/>
<dbReference type="EMBL" id="BPQB01000001">
    <property type="protein sequence ID" value="GJE84005.1"/>
    <property type="molecule type" value="Genomic_DNA"/>
</dbReference>
<name>A0A9P3FX63_9APHY</name>
<reference evidence="2 3" key="1">
    <citation type="submission" date="2021-08" db="EMBL/GenBank/DDBJ databases">
        <title>Draft Genome Sequence of Phanerochaete sordida strain YK-624.</title>
        <authorList>
            <person name="Mori T."/>
            <person name="Dohra H."/>
            <person name="Suzuki T."/>
            <person name="Kawagishi H."/>
            <person name="Hirai H."/>
        </authorList>
    </citation>
    <scope>NUCLEOTIDE SEQUENCE [LARGE SCALE GENOMIC DNA]</scope>
    <source>
        <strain evidence="2 3">YK-624</strain>
    </source>
</reference>
<dbReference type="Proteomes" id="UP000703269">
    <property type="component" value="Unassembled WGS sequence"/>
</dbReference>
<keyword evidence="3" id="KW-1185">Reference proteome</keyword>
<gene>
    <name evidence="2" type="ORF">PsYK624_000790</name>
</gene>
<accession>A0A9P3FX63</accession>
<feature type="signal peptide" evidence="1">
    <location>
        <begin position="1"/>
        <end position="21"/>
    </location>
</feature>
<proteinExistence type="predicted"/>
<evidence type="ECO:0000313" key="3">
    <source>
        <dbReference type="Proteomes" id="UP000703269"/>
    </source>
</evidence>
<organism evidence="2 3">
    <name type="scientific">Phanerochaete sordida</name>
    <dbReference type="NCBI Taxonomy" id="48140"/>
    <lineage>
        <taxon>Eukaryota</taxon>
        <taxon>Fungi</taxon>
        <taxon>Dikarya</taxon>
        <taxon>Basidiomycota</taxon>
        <taxon>Agaricomycotina</taxon>
        <taxon>Agaricomycetes</taxon>
        <taxon>Polyporales</taxon>
        <taxon>Phanerochaetaceae</taxon>
        <taxon>Phanerochaete</taxon>
    </lineage>
</organism>
<feature type="chain" id="PRO_5040388544" evidence="1">
    <location>
        <begin position="22"/>
        <end position="66"/>
    </location>
</feature>
<evidence type="ECO:0000313" key="2">
    <source>
        <dbReference type="EMBL" id="GJE84005.1"/>
    </source>
</evidence>
<sequence>MHLRVQAFFSILLIAVALTAALPVAQLTERSAPDSAARDMLEGRASLPTGLQVHMYRYRLIGLRSL</sequence>
<evidence type="ECO:0000256" key="1">
    <source>
        <dbReference type="SAM" id="SignalP"/>
    </source>
</evidence>